<evidence type="ECO:0000256" key="1">
    <source>
        <dbReference type="ARBA" id="ARBA00022722"/>
    </source>
</evidence>
<sequence length="353" mass="40738">MIDPAAEVVDLEGCRCGVVRDMVDAARCDLKDGSFMITIRWVAILRFDVSKFQMQGNNEASQGCPEDAASQSNSKENGPFIKCIVEPKDRKDATIYDFMNKNSSVIWEPYAMVNQGYNGPFYRQETYPPPFVSPDFLMMQQVHLNAFENNIYPINLNYSYPIENRFSYMPTVNMFSQPYPYKGYIQEFQYFVVIDFEATCDKERNLHPQEIIEFPSVLVNSSTGQLEAFFQTYVRPAYHQHLTDFCKELTGIQQIQAYSFVSSTAVVLDSVGILLCLICCSPKGNLLRHYDADEVDRGVPLSEALIMHDKWLEKKGIKHKSFAVVTWSDWDCRVMLESECKFKKIRKPPYFDR</sequence>
<evidence type="ECO:0000313" key="5">
    <source>
        <dbReference type="EMBL" id="KAG6513002.1"/>
    </source>
</evidence>
<dbReference type="AlphaFoldDB" id="A0A8J5GQG3"/>
<dbReference type="Gene3D" id="3.30.420.10">
    <property type="entry name" value="Ribonuclease H-like superfamily/Ribonuclease H"/>
    <property type="match status" value="1"/>
</dbReference>
<organism evidence="5 6">
    <name type="scientific">Zingiber officinale</name>
    <name type="common">Ginger</name>
    <name type="synonym">Amomum zingiber</name>
    <dbReference type="NCBI Taxonomy" id="94328"/>
    <lineage>
        <taxon>Eukaryota</taxon>
        <taxon>Viridiplantae</taxon>
        <taxon>Streptophyta</taxon>
        <taxon>Embryophyta</taxon>
        <taxon>Tracheophyta</taxon>
        <taxon>Spermatophyta</taxon>
        <taxon>Magnoliopsida</taxon>
        <taxon>Liliopsida</taxon>
        <taxon>Zingiberales</taxon>
        <taxon>Zingiberaceae</taxon>
        <taxon>Zingiber</taxon>
    </lineage>
</organism>
<dbReference type="InterPro" id="IPR012337">
    <property type="entry name" value="RNaseH-like_sf"/>
</dbReference>
<dbReference type="CDD" id="cd06133">
    <property type="entry name" value="ERI-1_3'hExo_like"/>
    <property type="match status" value="1"/>
</dbReference>
<accession>A0A8J5GQG3</accession>
<keyword evidence="2" id="KW-0378">Hydrolase</keyword>
<dbReference type="SUPFAM" id="SSF53098">
    <property type="entry name" value="Ribonuclease H-like"/>
    <property type="match status" value="1"/>
</dbReference>
<dbReference type="PANTHER" id="PTHR23044:SF61">
    <property type="entry name" value="3'-5' EXORIBONUCLEASE 1-RELATED"/>
    <property type="match status" value="1"/>
</dbReference>
<dbReference type="Proteomes" id="UP000734854">
    <property type="component" value="Unassembled WGS sequence"/>
</dbReference>
<dbReference type="GO" id="GO:0003676">
    <property type="term" value="F:nucleic acid binding"/>
    <property type="evidence" value="ECO:0007669"/>
    <property type="project" value="InterPro"/>
</dbReference>
<dbReference type="InterPro" id="IPR036397">
    <property type="entry name" value="RNaseH_sf"/>
</dbReference>
<keyword evidence="6" id="KW-1185">Reference proteome</keyword>
<evidence type="ECO:0000256" key="2">
    <source>
        <dbReference type="ARBA" id="ARBA00022801"/>
    </source>
</evidence>
<dbReference type="InterPro" id="IPR051274">
    <property type="entry name" value="3-5_Exoribonuclease"/>
</dbReference>
<dbReference type="GO" id="GO:0000175">
    <property type="term" value="F:3'-5'-RNA exonuclease activity"/>
    <property type="evidence" value="ECO:0007669"/>
    <property type="project" value="InterPro"/>
</dbReference>
<dbReference type="PANTHER" id="PTHR23044">
    <property type="entry name" value="3'-5' EXONUCLEASE ERI1-RELATED"/>
    <property type="match status" value="1"/>
</dbReference>
<name>A0A8J5GQG3_ZINOF</name>
<evidence type="ECO:0000259" key="4">
    <source>
        <dbReference type="Pfam" id="PF00929"/>
    </source>
</evidence>
<gene>
    <name evidence="5" type="ORF">ZIOFF_031148</name>
</gene>
<proteinExistence type="predicted"/>
<comment type="caution">
    <text evidence="5">The sequence shown here is derived from an EMBL/GenBank/DDBJ whole genome shotgun (WGS) entry which is preliminary data.</text>
</comment>
<dbReference type="Pfam" id="PF00929">
    <property type="entry name" value="RNase_T"/>
    <property type="match status" value="1"/>
</dbReference>
<keyword evidence="1" id="KW-0540">Nuclease</keyword>
<dbReference type="EMBL" id="JACMSC010000008">
    <property type="protein sequence ID" value="KAG6513002.1"/>
    <property type="molecule type" value="Genomic_DNA"/>
</dbReference>
<feature type="domain" description="Exonuclease" evidence="4">
    <location>
        <begin position="192"/>
        <end position="255"/>
    </location>
</feature>
<keyword evidence="3" id="KW-0269">Exonuclease</keyword>
<protein>
    <recommendedName>
        <fullName evidence="4">Exonuclease domain-containing protein</fullName>
    </recommendedName>
</protein>
<reference evidence="5 6" key="1">
    <citation type="submission" date="2020-08" db="EMBL/GenBank/DDBJ databases">
        <title>Plant Genome Project.</title>
        <authorList>
            <person name="Zhang R.-G."/>
        </authorList>
    </citation>
    <scope>NUCLEOTIDE SEQUENCE [LARGE SCALE GENOMIC DNA]</scope>
    <source>
        <tissue evidence="5">Rhizome</tissue>
    </source>
</reference>
<evidence type="ECO:0000313" key="6">
    <source>
        <dbReference type="Proteomes" id="UP000734854"/>
    </source>
</evidence>
<dbReference type="InterPro" id="IPR013520">
    <property type="entry name" value="Ribonucl_H"/>
</dbReference>
<evidence type="ECO:0000256" key="3">
    <source>
        <dbReference type="ARBA" id="ARBA00022839"/>
    </source>
</evidence>
<dbReference type="InterPro" id="IPR047201">
    <property type="entry name" value="ERI-1_3'hExo-like"/>
</dbReference>